<keyword evidence="3" id="KW-0175">Coiled coil</keyword>
<feature type="coiled-coil region" evidence="3">
    <location>
        <begin position="103"/>
        <end position="134"/>
    </location>
</feature>
<sequence length="146" mass="17095">MGPRDEFGANAVPMEPPSQRPRQEEREPSPQFGPAGNQLEIVARVVSGICSRPNLSCVEGQDYVTETMRQCWSEYSENRPDFKSGIRQRLKPMFAGIYKRNTMNHMMVMMKKYQNQLEDLVDERTAELREEQKRSQHLLQRMLPRH</sequence>
<evidence type="ECO:0000313" key="6">
    <source>
        <dbReference type="Proteomes" id="UP001176961"/>
    </source>
</evidence>
<keyword evidence="1" id="KW-0547">Nucleotide-binding</keyword>
<dbReference type="Proteomes" id="UP001176961">
    <property type="component" value="Unassembled WGS sequence"/>
</dbReference>
<dbReference type="AlphaFoldDB" id="A0AA36H9W3"/>
<evidence type="ECO:0000256" key="1">
    <source>
        <dbReference type="ARBA" id="ARBA00022741"/>
    </source>
</evidence>
<dbReference type="GO" id="GO:0004016">
    <property type="term" value="F:adenylate cyclase activity"/>
    <property type="evidence" value="ECO:0007669"/>
    <property type="project" value="TreeGrafter"/>
</dbReference>
<accession>A0AA36H9W3</accession>
<keyword evidence="2" id="KW-0456">Lyase</keyword>
<evidence type="ECO:0000256" key="2">
    <source>
        <dbReference type="ARBA" id="ARBA00023239"/>
    </source>
</evidence>
<dbReference type="PANTHER" id="PTHR11920">
    <property type="entry name" value="GUANYLYL CYCLASE"/>
    <property type="match status" value="1"/>
</dbReference>
<protein>
    <submittedName>
        <fullName evidence="5">Uncharacterized protein</fullName>
    </submittedName>
</protein>
<comment type="caution">
    <text evidence="5">The sequence shown here is derived from an EMBL/GenBank/DDBJ whole genome shotgun (WGS) entry which is preliminary data.</text>
</comment>
<dbReference type="GO" id="GO:0001653">
    <property type="term" value="F:peptide receptor activity"/>
    <property type="evidence" value="ECO:0007669"/>
    <property type="project" value="TreeGrafter"/>
</dbReference>
<evidence type="ECO:0000313" key="5">
    <source>
        <dbReference type="EMBL" id="CAJ0606299.1"/>
    </source>
</evidence>
<reference evidence="5" key="1">
    <citation type="submission" date="2023-07" db="EMBL/GenBank/DDBJ databases">
        <authorList>
            <consortium name="CYATHOMIX"/>
        </authorList>
    </citation>
    <scope>NUCLEOTIDE SEQUENCE</scope>
    <source>
        <strain evidence="5">N/A</strain>
    </source>
</reference>
<dbReference type="PANTHER" id="PTHR11920:SF501">
    <property type="entry name" value="GUANYLATE CYCLASE 32E"/>
    <property type="match status" value="1"/>
</dbReference>
<evidence type="ECO:0000256" key="4">
    <source>
        <dbReference type="SAM" id="MobiDB-lite"/>
    </source>
</evidence>
<dbReference type="GO" id="GO:0005886">
    <property type="term" value="C:plasma membrane"/>
    <property type="evidence" value="ECO:0007669"/>
    <property type="project" value="TreeGrafter"/>
</dbReference>
<keyword evidence="6" id="KW-1185">Reference proteome</keyword>
<dbReference type="InterPro" id="IPR050401">
    <property type="entry name" value="Cyclic_nucleotide_synthase"/>
</dbReference>
<proteinExistence type="predicted"/>
<name>A0AA36H9W3_CYLNA</name>
<gene>
    <name evidence="5" type="ORF">CYNAS_LOCUS18282</name>
</gene>
<feature type="region of interest" description="Disordered" evidence="4">
    <location>
        <begin position="1"/>
        <end position="37"/>
    </location>
</feature>
<dbReference type="GO" id="GO:0004383">
    <property type="term" value="F:guanylate cyclase activity"/>
    <property type="evidence" value="ECO:0007669"/>
    <property type="project" value="TreeGrafter"/>
</dbReference>
<organism evidence="5 6">
    <name type="scientific">Cylicocyclus nassatus</name>
    <name type="common">Nematode worm</name>
    <dbReference type="NCBI Taxonomy" id="53992"/>
    <lineage>
        <taxon>Eukaryota</taxon>
        <taxon>Metazoa</taxon>
        <taxon>Ecdysozoa</taxon>
        <taxon>Nematoda</taxon>
        <taxon>Chromadorea</taxon>
        <taxon>Rhabditida</taxon>
        <taxon>Rhabditina</taxon>
        <taxon>Rhabditomorpha</taxon>
        <taxon>Strongyloidea</taxon>
        <taxon>Strongylidae</taxon>
        <taxon>Cylicocyclus</taxon>
    </lineage>
</organism>
<dbReference type="Gene3D" id="6.10.250.780">
    <property type="match status" value="1"/>
</dbReference>
<evidence type="ECO:0000256" key="3">
    <source>
        <dbReference type="SAM" id="Coils"/>
    </source>
</evidence>
<dbReference type="EMBL" id="CATQJL010000316">
    <property type="protein sequence ID" value="CAJ0606299.1"/>
    <property type="molecule type" value="Genomic_DNA"/>
</dbReference>
<dbReference type="GO" id="GO:0000166">
    <property type="term" value="F:nucleotide binding"/>
    <property type="evidence" value="ECO:0007669"/>
    <property type="project" value="UniProtKB-KW"/>
</dbReference>
<dbReference type="GO" id="GO:0007168">
    <property type="term" value="P:receptor guanylyl cyclase signaling pathway"/>
    <property type="evidence" value="ECO:0007669"/>
    <property type="project" value="TreeGrafter"/>
</dbReference>